<evidence type="ECO:0000313" key="4">
    <source>
        <dbReference type="Proteomes" id="UP000663870"/>
    </source>
</evidence>
<keyword evidence="2" id="KW-1133">Transmembrane helix</keyword>
<keyword evidence="4" id="KW-1185">Reference proteome</keyword>
<accession>A0A815KVF5</accession>
<dbReference type="AlphaFoldDB" id="A0A815KVF5"/>
<feature type="compositionally biased region" description="Low complexity" evidence="1">
    <location>
        <begin position="32"/>
        <end position="45"/>
    </location>
</feature>
<evidence type="ECO:0000256" key="1">
    <source>
        <dbReference type="SAM" id="MobiDB-lite"/>
    </source>
</evidence>
<keyword evidence="2" id="KW-0812">Transmembrane</keyword>
<protein>
    <submittedName>
        <fullName evidence="3">Uncharacterized protein</fullName>
    </submittedName>
</protein>
<sequence>MLTAEERRQRILANSESRLAKLRHINQHDNSSDIPPMASISSPAPHELLRKPNEEFNSSINSSVNNNQSQQTSSSSSSLFSTITTATNMLNSFTSSSTTTTKTVENTKEMIVIDKQHILMFILGIIVGILYSFYISIESNFFFLVFFTCCICILTSRYYSMQMKHRTNVLITTAMLSGFKPDFMKKLSLVYTLVSDAWIIFAFYFVSFCLTYVQDFTDEQRWQGSLKTEHVGGEFIQRWTNNYWISILHRVAAVKQLRYSVLFFSGPDQNCVIQTLPYKKCLQQQSKYARITAYEHAERRTTAASRN</sequence>
<evidence type="ECO:0000313" key="3">
    <source>
        <dbReference type="EMBL" id="CAF1398262.1"/>
    </source>
</evidence>
<dbReference type="SUPFAM" id="SSF51197">
    <property type="entry name" value="Clavaminate synthase-like"/>
    <property type="match status" value="1"/>
</dbReference>
<feature type="region of interest" description="Disordered" evidence="1">
    <location>
        <begin position="26"/>
        <end position="45"/>
    </location>
</feature>
<feature type="transmembrane region" description="Helical" evidence="2">
    <location>
        <begin position="141"/>
        <end position="159"/>
    </location>
</feature>
<dbReference type="InterPro" id="IPR027443">
    <property type="entry name" value="IPNS-like_sf"/>
</dbReference>
<evidence type="ECO:0000256" key="2">
    <source>
        <dbReference type="SAM" id="Phobius"/>
    </source>
</evidence>
<feature type="transmembrane region" description="Helical" evidence="2">
    <location>
        <begin position="189"/>
        <end position="213"/>
    </location>
</feature>
<proteinExistence type="predicted"/>
<keyword evidence="2" id="KW-0472">Membrane</keyword>
<reference evidence="3" key="1">
    <citation type="submission" date="2021-02" db="EMBL/GenBank/DDBJ databases">
        <authorList>
            <person name="Nowell W R."/>
        </authorList>
    </citation>
    <scope>NUCLEOTIDE SEQUENCE</scope>
</reference>
<dbReference type="Proteomes" id="UP000663870">
    <property type="component" value="Unassembled WGS sequence"/>
</dbReference>
<feature type="transmembrane region" description="Helical" evidence="2">
    <location>
        <begin position="118"/>
        <end position="135"/>
    </location>
</feature>
<organism evidence="3 4">
    <name type="scientific">Rotaria sordida</name>
    <dbReference type="NCBI Taxonomy" id="392033"/>
    <lineage>
        <taxon>Eukaryota</taxon>
        <taxon>Metazoa</taxon>
        <taxon>Spiralia</taxon>
        <taxon>Gnathifera</taxon>
        <taxon>Rotifera</taxon>
        <taxon>Eurotatoria</taxon>
        <taxon>Bdelloidea</taxon>
        <taxon>Philodinida</taxon>
        <taxon>Philodinidae</taxon>
        <taxon>Rotaria</taxon>
    </lineage>
</organism>
<gene>
    <name evidence="3" type="ORF">JXQ802_LOCUS34571</name>
</gene>
<dbReference type="EMBL" id="CAJNOL010001653">
    <property type="protein sequence ID" value="CAF1398262.1"/>
    <property type="molecule type" value="Genomic_DNA"/>
</dbReference>
<comment type="caution">
    <text evidence="3">The sequence shown here is derived from an EMBL/GenBank/DDBJ whole genome shotgun (WGS) entry which is preliminary data.</text>
</comment>
<dbReference type="Gene3D" id="2.60.120.330">
    <property type="entry name" value="B-lactam Antibiotic, Isopenicillin N Synthase, Chain"/>
    <property type="match status" value="1"/>
</dbReference>
<name>A0A815KVF5_9BILA</name>